<gene>
    <name evidence="1" type="ORF">VB774_15300</name>
</gene>
<accession>A0ABU5TL17</accession>
<proteinExistence type="predicted"/>
<comment type="caution">
    <text evidence="1">The sequence shown here is derived from an EMBL/GenBank/DDBJ whole genome shotgun (WGS) entry which is preliminary data.</text>
</comment>
<keyword evidence="2" id="KW-1185">Reference proteome</keyword>
<protein>
    <recommendedName>
        <fullName evidence="3">PepSY domain-containing protein</fullName>
    </recommendedName>
</protein>
<name>A0ABU5TL17_9CYAN</name>
<dbReference type="EMBL" id="JAYGIE010000081">
    <property type="protein sequence ID" value="MEA5478991.1"/>
    <property type="molecule type" value="Genomic_DNA"/>
</dbReference>
<dbReference type="Proteomes" id="UP001301388">
    <property type="component" value="Unassembled WGS sequence"/>
</dbReference>
<evidence type="ECO:0000313" key="1">
    <source>
        <dbReference type="EMBL" id="MEA5478991.1"/>
    </source>
</evidence>
<evidence type="ECO:0008006" key="3">
    <source>
        <dbReference type="Google" id="ProtNLM"/>
    </source>
</evidence>
<sequence length="98" mass="11012">MNTTTIGIGVQGAVQAASKYFHELQKIINNSLPIDTSTLTRDLRLEEVELSDDRSQWFITLGYSINEDGLGIRSVREYKTFTVDATTGEVQSMKIREV</sequence>
<dbReference type="RefSeq" id="WP_323262341.1">
    <property type="nucleotide sequence ID" value="NZ_JAYGIE010000081.1"/>
</dbReference>
<evidence type="ECO:0000313" key="2">
    <source>
        <dbReference type="Proteomes" id="UP001301388"/>
    </source>
</evidence>
<reference evidence="1 2" key="1">
    <citation type="submission" date="2023-12" db="EMBL/GenBank/DDBJ databases">
        <title>Baltic Sea Cyanobacteria.</title>
        <authorList>
            <person name="Delbaje E."/>
            <person name="Fewer D.P."/>
            <person name="Shishido T.K."/>
        </authorList>
    </citation>
    <scope>NUCLEOTIDE SEQUENCE [LARGE SCALE GENOMIC DNA]</scope>
    <source>
        <strain evidence="1 2">UHCC 0370</strain>
    </source>
</reference>
<organism evidence="1 2">
    <name type="scientific">Pseudanabaena galeata UHCC 0370</name>
    <dbReference type="NCBI Taxonomy" id="3110310"/>
    <lineage>
        <taxon>Bacteria</taxon>
        <taxon>Bacillati</taxon>
        <taxon>Cyanobacteriota</taxon>
        <taxon>Cyanophyceae</taxon>
        <taxon>Pseudanabaenales</taxon>
        <taxon>Pseudanabaenaceae</taxon>
        <taxon>Pseudanabaena</taxon>
    </lineage>
</organism>